<evidence type="ECO:0000313" key="11">
    <source>
        <dbReference type="EMBL" id="GGX75321.1"/>
    </source>
</evidence>
<keyword evidence="10" id="KW-0915">Sodium</keyword>
<dbReference type="HAMAP" id="MF_00454">
    <property type="entry name" value="FluC"/>
    <property type="match status" value="1"/>
</dbReference>
<dbReference type="PANTHER" id="PTHR28259:SF1">
    <property type="entry name" value="FLUORIDE EXPORT PROTEIN 1-RELATED"/>
    <property type="match status" value="1"/>
</dbReference>
<feature type="binding site" evidence="10">
    <location>
        <position position="98"/>
    </location>
    <ligand>
        <name>Na(+)</name>
        <dbReference type="ChEBI" id="CHEBI:29101"/>
        <note>structural</note>
    </ligand>
</feature>
<feature type="transmembrane region" description="Helical" evidence="10">
    <location>
        <begin position="22"/>
        <end position="42"/>
    </location>
</feature>
<comment type="catalytic activity">
    <reaction evidence="8">
        <text>fluoride(in) = fluoride(out)</text>
        <dbReference type="Rhea" id="RHEA:76159"/>
        <dbReference type="ChEBI" id="CHEBI:17051"/>
    </reaction>
    <physiologicalReaction direction="left-to-right" evidence="8">
        <dbReference type="Rhea" id="RHEA:76160"/>
    </physiologicalReaction>
</comment>
<organism evidence="11 12">
    <name type="scientific">Streptomyces minutiscleroticus</name>
    <dbReference type="NCBI Taxonomy" id="68238"/>
    <lineage>
        <taxon>Bacteria</taxon>
        <taxon>Bacillati</taxon>
        <taxon>Actinomycetota</taxon>
        <taxon>Actinomycetes</taxon>
        <taxon>Kitasatosporales</taxon>
        <taxon>Streptomycetaceae</taxon>
        <taxon>Streptomyces</taxon>
    </lineage>
</organism>
<sequence>MAGDGRDAPGRGPDGGAGRGAAVNWLLVIAGAAVGAPLRYLTDRAVKIRYGARLPWGTFLVNVVGCLVLGVLTGATTAGAASGRWQLLLGTGLCGALTTYSTFSHETLKLAEDGAGRAAVAYAVGSVAAGLAAAFVGVRCAGLVWG</sequence>
<keyword evidence="6 10" id="KW-0407">Ion channel</keyword>
<evidence type="ECO:0000256" key="1">
    <source>
        <dbReference type="ARBA" id="ARBA00004651"/>
    </source>
</evidence>
<evidence type="ECO:0000313" key="12">
    <source>
        <dbReference type="Proteomes" id="UP000619244"/>
    </source>
</evidence>
<name>A0A918KTP6_9ACTN</name>
<dbReference type="GO" id="GO:0140114">
    <property type="term" value="P:cellular detoxification of fluoride"/>
    <property type="evidence" value="ECO:0007669"/>
    <property type="project" value="UniProtKB-UniRule"/>
</dbReference>
<evidence type="ECO:0000256" key="6">
    <source>
        <dbReference type="ARBA" id="ARBA00023303"/>
    </source>
</evidence>
<dbReference type="Proteomes" id="UP000619244">
    <property type="component" value="Unassembled WGS sequence"/>
</dbReference>
<dbReference type="GO" id="GO:0005886">
    <property type="term" value="C:plasma membrane"/>
    <property type="evidence" value="ECO:0007669"/>
    <property type="project" value="UniProtKB-SubCell"/>
</dbReference>
<gene>
    <name evidence="11" type="primary">crcB2</name>
    <name evidence="10" type="synonym">crcB</name>
    <name evidence="10" type="synonym">fluC</name>
    <name evidence="11" type="ORF">GCM10010358_31960</name>
</gene>
<dbReference type="GO" id="GO:0062054">
    <property type="term" value="F:fluoride channel activity"/>
    <property type="evidence" value="ECO:0007669"/>
    <property type="project" value="UniProtKB-UniRule"/>
</dbReference>
<protein>
    <recommendedName>
        <fullName evidence="10">Fluoride-specific ion channel FluC</fullName>
    </recommendedName>
</protein>
<feature type="transmembrane region" description="Helical" evidence="10">
    <location>
        <begin position="115"/>
        <end position="138"/>
    </location>
</feature>
<dbReference type="NCBIfam" id="TIGR00494">
    <property type="entry name" value="crcB"/>
    <property type="match status" value="1"/>
</dbReference>
<evidence type="ECO:0000256" key="5">
    <source>
        <dbReference type="ARBA" id="ARBA00023136"/>
    </source>
</evidence>
<proteinExistence type="inferred from homology"/>
<dbReference type="GO" id="GO:0046872">
    <property type="term" value="F:metal ion binding"/>
    <property type="evidence" value="ECO:0007669"/>
    <property type="project" value="UniProtKB-KW"/>
</dbReference>
<accession>A0A918KTP6</accession>
<comment type="function">
    <text evidence="9 10">Fluoride-specific ion channel. Important for reducing fluoride concentration in the cell, thus reducing its toxicity.</text>
</comment>
<keyword evidence="2 10" id="KW-1003">Cell membrane</keyword>
<keyword evidence="10" id="KW-0479">Metal-binding</keyword>
<evidence type="ECO:0000256" key="3">
    <source>
        <dbReference type="ARBA" id="ARBA00022692"/>
    </source>
</evidence>
<evidence type="ECO:0000256" key="7">
    <source>
        <dbReference type="ARBA" id="ARBA00035120"/>
    </source>
</evidence>
<keyword evidence="5 10" id="KW-0472">Membrane</keyword>
<dbReference type="PANTHER" id="PTHR28259">
    <property type="entry name" value="FLUORIDE EXPORT PROTEIN 1-RELATED"/>
    <property type="match status" value="1"/>
</dbReference>
<evidence type="ECO:0000256" key="8">
    <source>
        <dbReference type="ARBA" id="ARBA00035585"/>
    </source>
</evidence>
<keyword evidence="10" id="KW-0813">Transport</keyword>
<evidence type="ECO:0000256" key="9">
    <source>
        <dbReference type="ARBA" id="ARBA00049940"/>
    </source>
</evidence>
<reference evidence="11" key="2">
    <citation type="submission" date="2020-09" db="EMBL/GenBank/DDBJ databases">
        <authorList>
            <person name="Sun Q."/>
            <person name="Ohkuma M."/>
        </authorList>
    </citation>
    <scope>NUCLEOTIDE SEQUENCE</scope>
    <source>
        <strain evidence="11">JCM 4790</strain>
    </source>
</reference>
<dbReference type="EMBL" id="BMVU01000013">
    <property type="protein sequence ID" value="GGX75321.1"/>
    <property type="molecule type" value="Genomic_DNA"/>
</dbReference>
<keyword evidence="4 10" id="KW-1133">Transmembrane helix</keyword>
<comment type="subcellular location">
    <subcellularLocation>
        <location evidence="1 10">Cell membrane</location>
        <topology evidence="1 10">Multi-pass membrane protein</topology>
    </subcellularLocation>
</comment>
<feature type="transmembrane region" description="Helical" evidence="10">
    <location>
        <begin position="54"/>
        <end position="73"/>
    </location>
</feature>
<reference evidence="11" key="1">
    <citation type="journal article" date="2014" name="Int. J. Syst. Evol. Microbiol.">
        <title>Complete genome sequence of Corynebacterium casei LMG S-19264T (=DSM 44701T), isolated from a smear-ripened cheese.</title>
        <authorList>
            <consortium name="US DOE Joint Genome Institute (JGI-PGF)"/>
            <person name="Walter F."/>
            <person name="Albersmeier A."/>
            <person name="Kalinowski J."/>
            <person name="Ruckert C."/>
        </authorList>
    </citation>
    <scope>NUCLEOTIDE SEQUENCE</scope>
    <source>
        <strain evidence="11">JCM 4790</strain>
    </source>
</reference>
<evidence type="ECO:0000256" key="2">
    <source>
        <dbReference type="ARBA" id="ARBA00022475"/>
    </source>
</evidence>
<comment type="caution">
    <text evidence="11">The sequence shown here is derived from an EMBL/GenBank/DDBJ whole genome shotgun (WGS) entry which is preliminary data.</text>
</comment>
<comment type="activity regulation">
    <text evidence="10">Na(+) is not transported, but it plays an essential structural role and its presence is essential for fluoride channel function.</text>
</comment>
<evidence type="ECO:0000256" key="10">
    <source>
        <dbReference type="HAMAP-Rule" id="MF_00454"/>
    </source>
</evidence>
<evidence type="ECO:0000256" key="4">
    <source>
        <dbReference type="ARBA" id="ARBA00022989"/>
    </source>
</evidence>
<feature type="binding site" evidence="10">
    <location>
        <position position="95"/>
    </location>
    <ligand>
        <name>Na(+)</name>
        <dbReference type="ChEBI" id="CHEBI:29101"/>
        <note>structural</note>
    </ligand>
</feature>
<keyword evidence="3 10" id="KW-0812">Transmembrane</keyword>
<comment type="similarity">
    <text evidence="7 10">Belongs to the fluoride channel Fluc/FEX (TC 1.A.43) family.</text>
</comment>
<keyword evidence="10" id="KW-0406">Ion transport</keyword>
<keyword evidence="12" id="KW-1185">Reference proteome</keyword>
<dbReference type="InterPro" id="IPR003691">
    <property type="entry name" value="FluC"/>
</dbReference>
<dbReference type="Pfam" id="PF02537">
    <property type="entry name" value="CRCB"/>
    <property type="match status" value="1"/>
</dbReference>
<dbReference type="AlphaFoldDB" id="A0A918KTP6"/>